<protein>
    <submittedName>
        <fullName evidence="1">SAM-dependent methyltransferase</fullName>
        <ecNumber evidence="1">2.1.1.-</ecNumber>
    </submittedName>
</protein>
<dbReference type="SUPFAM" id="SSF53335">
    <property type="entry name" value="S-adenosyl-L-methionine-dependent methyltransferases"/>
    <property type="match status" value="1"/>
</dbReference>
<comment type="caution">
    <text evidence="1">The sequence shown here is derived from an EMBL/GenBank/DDBJ whole genome shotgun (WGS) entry which is preliminary data.</text>
</comment>
<dbReference type="RefSeq" id="WP_190093060.1">
    <property type="nucleotide sequence ID" value="NZ_JBHMQV010000007.1"/>
</dbReference>
<gene>
    <name evidence="1" type="ORF">ACFH04_07135</name>
</gene>
<reference evidence="1 2" key="1">
    <citation type="submission" date="2024-09" db="EMBL/GenBank/DDBJ databases">
        <authorList>
            <person name="Sun Q."/>
            <person name="Mori K."/>
        </authorList>
    </citation>
    <scope>NUCLEOTIDE SEQUENCE [LARGE SCALE GENOMIC DNA]</scope>
    <source>
        <strain evidence="1 2">JCM 4557</strain>
    </source>
</reference>
<dbReference type="Gene3D" id="3.40.50.150">
    <property type="entry name" value="Vaccinia Virus protein VP39"/>
    <property type="match status" value="1"/>
</dbReference>
<dbReference type="Pfam" id="PF04672">
    <property type="entry name" value="Methyltransf_19"/>
    <property type="match status" value="1"/>
</dbReference>
<dbReference type="Proteomes" id="UP001589887">
    <property type="component" value="Unassembled WGS sequence"/>
</dbReference>
<keyword evidence="2" id="KW-1185">Reference proteome</keyword>
<dbReference type="InterPro" id="IPR029063">
    <property type="entry name" value="SAM-dependent_MTases_sf"/>
</dbReference>
<dbReference type="PIRSF" id="PIRSF017393">
    <property type="entry name" value="MTase_SAV2177"/>
    <property type="match status" value="1"/>
</dbReference>
<organism evidence="1 2">
    <name type="scientific">Streptomyces noboritoensis</name>
    <dbReference type="NCBI Taxonomy" id="67337"/>
    <lineage>
        <taxon>Bacteria</taxon>
        <taxon>Bacillati</taxon>
        <taxon>Actinomycetota</taxon>
        <taxon>Actinomycetes</taxon>
        <taxon>Kitasatosporales</taxon>
        <taxon>Streptomycetaceae</taxon>
        <taxon>Streptomyces</taxon>
    </lineage>
</organism>
<dbReference type="GO" id="GO:0032259">
    <property type="term" value="P:methylation"/>
    <property type="evidence" value="ECO:0007669"/>
    <property type="project" value="UniProtKB-KW"/>
</dbReference>
<accession>A0ABV6TCI7</accession>
<sequence>MSAAARDPNQGYSMLSDDAELDHDELSWKGPGARDDVEGESFLRPDPARVYHCLSGGRWDFRIDEAFARRLTDIDETVRTAAVINRLHGTLIAHFLAERGFAQILDLGCGYAHDWSRALGRHETPLLGDVLPRATIVHVDIDGIAAGRAQSTMAGLYGNPSVLQADIRLMPEVLAHPQIAERFDTSRPIAALLHDVLPWIGDDQETAAAVAALREWLPPGSALSLTHATSDLSPTPHTQAQLTSLWDEEAATSFRPRTRNAINALFGDWDLVDPGLVPTARWHPGHPHARDPDTYSAAFAGLALKPQARTSDVEEHRCT</sequence>
<dbReference type="EMBL" id="JBHMQV010000007">
    <property type="protein sequence ID" value="MFC0843508.1"/>
    <property type="molecule type" value="Genomic_DNA"/>
</dbReference>
<keyword evidence="1" id="KW-0808">Transferase</keyword>
<dbReference type="InterPro" id="IPR006764">
    <property type="entry name" value="SAM_dep_MeTrfase_SAV2177_type"/>
</dbReference>
<proteinExistence type="predicted"/>
<dbReference type="GO" id="GO:0008168">
    <property type="term" value="F:methyltransferase activity"/>
    <property type="evidence" value="ECO:0007669"/>
    <property type="project" value="UniProtKB-KW"/>
</dbReference>
<evidence type="ECO:0000313" key="2">
    <source>
        <dbReference type="Proteomes" id="UP001589887"/>
    </source>
</evidence>
<dbReference type="EC" id="2.1.1.-" evidence="1"/>
<name>A0ABV6TCI7_9ACTN</name>
<evidence type="ECO:0000313" key="1">
    <source>
        <dbReference type="EMBL" id="MFC0843508.1"/>
    </source>
</evidence>
<keyword evidence="1" id="KW-0489">Methyltransferase</keyword>
<dbReference type="CDD" id="cd02440">
    <property type="entry name" value="AdoMet_MTases"/>
    <property type="match status" value="1"/>
</dbReference>